<dbReference type="AlphaFoldDB" id="A0A085LW87"/>
<feature type="compositionally biased region" description="Basic and acidic residues" evidence="2">
    <location>
        <begin position="467"/>
        <end position="483"/>
    </location>
</feature>
<feature type="compositionally biased region" description="Polar residues" evidence="2">
    <location>
        <begin position="589"/>
        <end position="598"/>
    </location>
</feature>
<keyword evidence="1" id="KW-0175">Coiled coil</keyword>
<reference evidence="3 4" key="1">
    <citation type="journal article" date="2014" name="Nat. Genet.">
        <title>Genome and transcriptome of the porcine whipworm Trichuris suis.</title>
        <authorList>
            <person name="Jex A.R."/>
            <person name="Nejsum P."/>
            <person name="Schwarz E.M."/>
            <person name="Hu L."/>
            <person name="Young N.D."/>
            <person name="Hall R.S."/>
            <person name="Korhonen P.K."/>
            <person name="Liao S."/>
            <person name="Thamsborg S."/>
            <person name="Xia J."/>
            <person name="Xu P."/>
            <person name="Wang S."/>
            <person name="Scheerlinck J.P."/>
            <person name="Hofmann A."/>
            <person name="Sternberg P.W."/>
            <person name="Wang J."/>
            <person name="Gasser R.B."/>
        </authorList>
    </citation>
    <scope>NUCLEOTIDE SEQUENCE [LARGE SCALE GENOMIC DNA]</scope>
    <source>
        <strain evidence="3">DCEP-RM93M</strain>
    </source>
</reference>
<accession>A0A085LW87</accession>
<proteinExistence type="predicted"/>
<feature type="region of interest" description="Disordered" evidence="2">
    <location>
        <begin position="41"/>
        <end position="64"/>
    </location>
</feature>
<evidence type="ECO:0000313" key="4">
    <source>
        <dbReference type="Proteomes" id="UP000030764"/>
    </source>
</evidence>
<dbReference type="EMBL" id="KL363275">
    <property type="protein sequence ID" value="KFD49233.1"/>
    <property type="molecule type" value="Genomic_DNA"/>
</dbReference>
<evidence type="ECO:0000313" key="3">
    <source>
        <dbReference type="EMBL" id="KFD49233.1"/>
    </source>
</evidence>
<evidence type="ECO:0000256" key="1">
    <source>
        <dbReference type="SAM" id="Coils"/>
    </source>
</evidence>
<sequence>MVRTYRYNPALTSTFCLAHARGAEDFQTLAHETHLERLASERKKATTALRRRQPKRDLLEESEVSVDDERAATCEKHSGQSGPLRSKAKNPCRSGNDHHLCHKCLHDPCEHFYCRRCMENSIDRECIAHCSNWPYGGRTHNGTDQYFCCVDPNCFYGYSGELCNAFHSNLHNHNCLIAPYAPSFPWMKLADWQPTFSNSRLEANRNFRQFHESHYDPTPSADLSSVPQLNATLPDERVAHDYGAEPKLPTGYSTISTTSPMCRQCAALQSCMKKPYPTTDDRKESQATDLLSYLNRQDRPTMMPTHRLAIPAYPVYCHVEEGASHSCRYLCPYCAGKRQRQNSDERIREDGEAPLDSARISPEDASHCLSCSTVSSGMASLQKEKKSAMQQYDDELMQQIEEKRHAKEQQLIKEREEDRKLIQAIEAVLAKEKQEVYEEQRSIAPHSLKQETQTVKKAAKPAAIPDSRPDDMDVLEWWEKQPEVYKPQTPSTPSEPVPALRFNSYQPRDFEEPLDFKGSQTIDTSFDDTWVQESIDETEKRKIHQTKPKKIRRRYSRWSDWSDDEETNESRKAQQSRESAVKMERPKQRQQSDFATSQKKPIKEKKFAKARIKPKQGPETTTAEQRAVEQLLERETTTIETEDFSSQVDFPDPELDEQPQGSEQAPTE</sequence>
<feature type="region of interest" description="Disordered" evidence="2">
    <location>
        <begin position="449"/>
        <end position="668"/>
    </location>
</feature>
<feature type="compositionally biased region" description="Polar residues" evidence="2">
    <location>
        <begin position="659"/>
        <end position="668"/>
    </location>
</feature>
<feature type="compositionally biased region" description="Basic residues" evidence="2">
    <location>
        <begin position="541"/>
        <end position="556"/>
    </location>
</feature>
<protein>
    <submittedName>
        <fullName evidence="3">Uncharacterized protein</fullName>
    </submittedName>
</protein>
<keyword evidence="4" id="KW-1185">Reference proteome</keyword>
<organism evidence="3 4">
    <name type="scientific">Trichuris suis</name>
    <name type="common">pig whipworm</name>
    <dbReference type="NCBI Taxonomy" id="68888"/>
    <lineage>
        <taxon>Eukaryota</taxon>
        <taxon>Metazoa</taxon>
        <taxon>Ecdysozoa</taxon>
        <taxon>Nematoda</taxon>
        <taxon>Enoplea</taxon>
        <taxon>Dorylaimia</taxon>
        <taxon>Trichinellida</taxon>
        <taxon>Trichuridae</taxon>
        <taxon>Trichuris</taxon>
    </lineage>
</organism>
<feature type="compositionally biased region" description="Basic residues" evidence="2">
    <location>
        <begin position="600"/>
        <end position="614"/>
    </location>
</feature>
<name>A0A085LW87_9BILA</name>
<evidence type="ECO:0000256" key="2">
    <source>
        <dbReference type="SAM" id="MobiDB-lite"/>
    </source>
</evidence>
<dbReference type="Proteomes" id="UP000030764">
    <property type="component" value="Unassembled WGS sequence"/>
</dbReference>
<gene>
    <name evidence="3" type="ORF">M513_09884</name>
</gene>
<feature type="coiled-coil region" evidence="1">
    <location>
        <begin position="378"/>
        <end position="435"/>
    </location>
</feature>